<dbReference type="Pfam" id="PF07686">
    <property type="entry name" value="V-set"/>
    <property type="match status" value="1"/>
</dbReference>
<dbReference type="InterPro" id="IPR013783">
    <property type="entry name" value="Ig-like_fold"/>
</dbReference>
<dbReference type="Ensembl" id="ENSAMXT00005024823.1">
    <property type="protein sequence ID" value="ENSAMXP00005022474.1"/>
    <property type="gene ID" value="ENSAMXG00005011586.1"/>
</dbReference>
<evidence type="ECO:0000259" key="5">
    <source>
        <dbReference type="PROSITE" id="PS50835"/>
    </source>
</evidence>
<feature type="domain" description="Ig-like" evidence="5">
    <location>
        <begin position="31"/>
        <end position="116"/>
    </location>
</feature>
<evidence type="ECO:0000313" key="7">
    <source>
        <dbReference type="Proteomes" id="UP000694621"/>
    </source>
</evidence>
<keyword evidence="3" id="KW-1280">Immunoglobulin</keyword>
<name>A0A8B9JJY9_ASTMX</name>
<evidence type="ECO:0000313" key="6">
    <source>
        <dbReference type="Ensembl" id="ENSAMXP00005022474.1"/>
    </source>
</evidence>
<protein>
    <recommendedName>
        <fullName evidence="5">Ig-like domain-containing protein</fullName>
    </recommendedName>
</protein>
<accession>A0A8B9JJY9</accession>
<dbReference type="AlphaFoldDB" id="A0A8B9JJY9"/>
<keyword evidence="4" id="KW-0732">Signal</keyword>
<evidence type="ECO:0000256" key="3">
    <source>
        <dbReference type="ARBA" id="ARBA00043265"/>
    </source>
</evidence>
<dbReference type="InterPro" id="IPR013106">
    <property type="entry name" value="Ig_V-set"/>
</dbReference>
<sequence length="116" mass="12640">MISSVLLLLIITAVYGGVDCVELTQPGSLVVKPGESFSISCKISESSYCINWIRQPAGKALEWLGYLCSGGSTEIKDSVKSKISLSQDTSINTVYLRGQNFQTEDTAVYYCARESQ</sequence>
<keyword evidence="1" id="KW-0391">Immunity</keyword>
<dbReference type="Gene3D" id="2.60.40.10">
    <property type="entry name" value="Immunoglobulins"/>
    <property type="match status" value="1"/>
</dbReference>
<evidence type="ECO:0000256" key="2">
    <source>
        <dbReference type="ARBA" id="ARBA00023130"/>
    </source>
</evidence>
<dbReference type="GO" id="GO:0005576">
    <property type="term" value="C:extracellular region"/>
    <property type="evidence" value="ECO:0007669"/>
    <property type="project" value="UniProtKB-ARBA"/>
</dbReference>
<proteinExistence type="predicted"/>
<dbReference type="PANTHER" id="PTHR23266">
    <property type="entry name" value="IMMUNOGLOBULIN HEAVY CHAIN"/>
    <property type="match status" value="1"/>
</dbReference>
<feature type="signal peptide" evidence="4">
    <location>
        <begin position="1"/>
        <end position="16"/>
    </location>
</feature>
<dbReference type="InterPro" id="IPR007110">
    <property type="entry name" value="Ig-like_dom"/>
</dbReference>
<dbReference type="SUPFAM" id="SSF48726">
    <property type="entry name" value="Immunoglobulin"/>
    <property type="match status" value="1"/>
</dbReference>
<dbReference type="PROSITE" id="PS50835">
    <property type="entry name" value="IG_LIKE"/>
    <property type="match status" value="1"/>
</dbReference>
<dbReference type="GO" id="GO:0002250">
    <property type="term" value="P:adaptive immune response"/>
    <property type="evidence" value="ECO:0007669"/>
    <property type="project" value="UniProtKB-KW"/>
</dbReference>
<dbReference type="InterPro" id="IPR050199">
    <property type="entry name" value="IgHV"/>
</dbReference>
<dbReference type="GO" id="GO:0019814">
    <property type="term" value="C:immunoglobulin complex"/>
    <property type="evidence" value="ECO:0007669"/>
    <property type="project" value="UniProtKB-KW"/>
</dbReference>
<organism evidence="6 7">
    <name type="scientific">Astyanax mexicanus</name>
    <name type="common">Blind cave fish</name>
    <name type="synonym">Astyanax fasciatus mexicanus</name>
    <dbReference type="NCBI Taxonomy" id="7994"/>
    <lineage>
        <taxon>Eukaryota</taxon>
        <taxon>Metazoa</taxon>
        <taxon>Chordata</taxon>
        <taxon>Craniata</taxon>
        <taxon>Vertebrata</taxon>
        <taxon>Euteleostomi</taxon>
        <taxon>Actinopterygii</taxon>
        <taxon>Neopterygii</taxon>
        <taxon>Teleostei</taxon>
        <taxon>Ostariophysi</taxon>
        <taxon>Characiformes</taxon>
        <taxon>Characoidei</taxon>
        <taxon>Acestrorhamphidae</taxon>
        <taxon>Acestrorhamphinae</taxon>
        <taxon>Astyanax</taxon>
    </lineage>
</organism>
<evidence type="ECO:0000256" key="1">
    <source>
        <dbReference type="ARBA" id="ARBA00022859"/>
    </source>
</evidence>
<dbReference type="InterPro" id="IPR036179">
    <property type="entry name" value="Ig-like_dom_sf"/>
</dbReference>
<evidence type="ECO:0000256" key="4">
    <source>
        <dbReference type="SAM" id="SignalP"/>
    </source>
</evidence>
<dbReference type="SMART" id="SM00406">
    <property type="entry name" value="IGv"/>
    <property type="match status" value="1"/>
</dbReference>
<feature type="chain" id="PRO_5034310676" description="Ig-like domain-containing protein" evidence="4">
    <location>
        <begin position="17"/>
        <end position="116"/>
    </location>
</feature>
<dbReference type="Proteomes" id="UP000694621">
    <property type="component" value="Unplaced"/>
</dbReference>
<keyword evidence="2" id="KW-1064">Adaptive immunity</keyword>
<reference evidence="6" key="1">
    <citation type="submission" date="2025-08" db="UniProtKB">
        <authorList>
            <consortium name="Ensembl"/>
        </authorList>
    </citation>
    <scope>IDENTIFICATION</scope>
</reference>